<dbReference type="InterPro" id="IPR004835">
    <property type="entry name" value="Chitin_synth"/>
</dbReference>
<keyword evidence="8" id="KW-0175">Coiled coil</keyword>
<dbReference type="GO" id="GO:0005886">
    <property type="term" value="C:plasma membrane"/>
    <property type="evidence" value="ECO:0007669"/>
    <property type="project" value="UniProtKB-SubCell"/>
</dbReference>
<gene>
    <name evidence="16" type="ORF">PSYICH_LOCUS5261</name>
</gene>
<feature type="transmembrane region" description="Helical" evidence="14">
    <location>
        <begin position="208"/>
        <end position="227"/>
    </location>
</feature>
<feature type="transmembrane region" description="Helical" evidence="14">
    <location>
        <begin position="176"/>
        <end position="196"/>
    </location>
</feature>
<keyword evidence="5" id="KW-0808">Transferase</keyword>
<feature type="transmembrane region" description="Helical" evidence="14">
    <location>
        <begin position="994"/>
        <end position="1013"/>
    </location>
</feature>
<feature type="region of interest" description="Disordered" evidence="13">
    <location>
        <begin position="1031"/>
        <end position="1058"/>
    </location>
</feature>
<evidence type="ECO:0000256" key="1">
    <source>
        <dbReference type="ARBA" id="ARBA00004651"/>
    </source>
</evidence>
<feature type="transmembrane region" description="Helical" evidence="14">
    <location>
        <begin position="961"/>
        <end position="982"/>
    </location>
</feature>
<evidence type="ECO:0000256" key="6">
    <source>
        <dbReference type="ARBA" id="ARBA00022692"/>
    </source>
</evidence>
<evidence type="ECO:0000256" key="11">
    <source>
        <dbReference type="ARBA" id="ARBA00046329"/>
    </source>
</evidence>
<feature type="transmembrane region" description="Helical" evidence="14">
    <location>
        <begin position="277"/>
        <end position="300"/>
    </location>
</feature>
<keyword evidence="6 14" id="KW-0812">Transmembrane</keyword>
<feature type="transmembrane region" description="Helical" evidence="14">
    <location>
        <begin position="386"/>
        <end position="406"/>
    </location>
</feature>
<feature type="transmembrane region" description="Helical" evidence="14">
    <location>
        <begin position="111"/>
        <end position="129"/>
    </location>
</feature>
<proteinExistence type="inferred from homology"/>
<feature type="region of interest" description="Disordered" evidence="13">
    <location>
        <begin position="1146"/>
        <end position="1172"/>
    </location>
</feature>
<feature type="transmembrane region" description="Helical" evidence="14">
    <location>
        <begin position="871"/>
        <end position="898"/>
    </location>
</feature>
<keyword evidence="9 14" id="KW-0472">Membrane</keyword>
<feature type="compositionally biased region" description="Acidic residues" evidence="13">
    <location>
        <begin position="1158"/>
        <end position="1169"/>
    </location>
</feature>
<comment type="catalytic activity">
    <reaction evidence="12">
        <text>[(1-&gt;4)-N-acetyl-beta-D-glucosaminyl](n) + UDP-N-acetyl-alpha-D-glucosamine = [(1-&gt;4)-N-acetyl-beta-D-glucosaminyl](n+1) + UDP + H(+)</text>
        <dbReference type="Rhea" id="RHEA:16637"/>
        <dbReference type="Rhea" id="RHEA-COMP:9593"/>
        <dbReference type="Rhea" id="RHEA-COMP:9595"/>
        <dbReference type="ChEBI" id="CHEBI:15378"/>
        <dbReference type="ChEBI" id="CHEBI:17029"/>
        <dbReference type="ChEBI" id="CHEBI:57705"/>
        <dbReference type="ChEBI" id="CHEBI:58223"/>
        <dbReference type="EC" id="2.4.1.16"/>
    </reaction>
</comment>
<feature type="transmembrane region" description="Helical" evidence="14">
    <location>
        <begin position="233"/>
        <end position="249"/>
    </location>
</feature>
<accession>A0A9P0CM95</accession>
<dbReference type="PANTHER" id="PTHR22914:SF42">
    <property type="entry name" value="CHITIN SYNTHASE"/>
    <property type="match status" value="1"/>
</dbReference>
<evidence type="ECO:0000256" key="12">
    <source>
        <dbReference type="ARBA" id="ARBA00048014"/>
    </source>
</evidence>
<organism evidence="16 17">
    <name type="scientific">Psylliodes chrysocephalus</name>
    <dbReference type="NCBI Taxonomy" id="3402493"/>
    <lineage>
        <taxon>Eukaryota</taxon>
        <taxon>Metazoa</taxon>
        <taxon>Ecdysozoa</taxon>
        <taxon>Arthropoda</taxon>
        <taxon>Hexapoda</taxon>
        <taxon>Insecta</taxon>
        <taxon>Pterygota</taxon>
        <taxon>Neoptera</taxon>
        <taxon>Endopterygota</taxon>
        <taxon>Coleoptera</taxon>
        <taxon>Polyphaga</taxon>
        <taxon>Cucujiformia</taxon>
        <taxon>Chrysomeloidea</taxon>
        <taxon>Chrysomelidae</taxon>
        <taxon>Galerucinae</taxon>
        <taxon>Alticini</taxon>
        <taxon>Psylliodes</taxon>
    </lineage>
</organism>
<reference evidence="16" key="1">
    <citation type="submission" date="2022-01" db="EMBL/GenBank/DDBJ databases">
        <authorList>
            <person name="King R."/>
        </authorList>
    </citation>
    <scope>NUCLEOTIDE SEQUENCE</scope>
</reference>
<name>A0A9P0CM95_9CUCU</name>
<dbReference type="PANTHER" id="PTHR22914">
    <property type="entry name" value="CHITIN SYNTHASE"/>
    <property type="match status" value="1"/>
</dbReference>
<dbReference type="Pfam" id="PF23000">
    <property type="entry name" value="ChitinSynthase_IV_N"/>
    <property type="match status" value="1"/>
</dbReference>
<feature type="transmembrane region" description="Helical" evidence="14">
    <location>
        <begin position="354"/>
        <end position="374"/>
    </location>
</feature>
<dbReference type="OrthoDB" id="370884at2759"/>
<evidence type="ECO:0000256" key="13">
    <source>
        <dbReference type="SAM" id="MobiDB-lite"/>
    </source>
</evidence>
<feature type="compositionally biased region" description="Polar residues" evidence="13">
    <location>
        <begin position="1146"/>
        <end position="1155"/>
    </location>
</feature>
<evidence type="ECO:0000256" key="8">
    <source>
        <dbReference type="ARBA" id="ARBA00023054"/>
    </source>
</evidence>
<dbReference type="CDD" id="cd04190">
    <property type="entry name" value="Chitin_synth_C"/>
    <property type="match status" value="1"/>
</dbReference>
<comment type="similarity">
    <text evidence="11">Belongs to the chitin synthase family. Class IV subfamily.</text>
</comment>
<dbReference type="EC" id="2.4.1.16" evidence="2"/>
<sequence>MTRDRYEEEPLIDNEMYEEKYNWNLFKNTPRETVSGSLEQSKYIDGSIKFLKITTIIVTFLVVLLTAVISKGSLLFMTSQIRPNITRLYCNKYLDNRQQYIVNHPVEERTVWIWLIIFSYLVPEMGTLFRSLRIVCFKSWKYPTTFEFIILALTEILPTIGSCLLVFIVFPELDVIKAAMLTNGICLVPGVVAFISRKPSKVRHTLSLTLDIAAIAMQVTALLAWPIVEQKPILYVIPVSLCLISIGWWENFASEKSIFPWIGKLAKDKKEFKNDFYFMYAIITPIKCLIFFVTVLVITWTREGDVTFMFDRFWDAFNDHSYNVTQIEPIVGTSHVNYTDAVSSITSITMETSFWTPLLVFLLNIGTTYMCYAFSKFACKIMIQSLSLALPITLTVPVLLTALVSICGMYNESECAYADSIPMYLFWETPPLTYLEDFVGHQHAWIWLVWLLSQSWITIHIWANDHDKLMSTEKLFFKPMYDAFLIDQSVAMNRRREQLSFIKLVDAHDPEDLNMDKDKVTKIYACGTMWHETKEEMVEFLKSVLRLDEDQCAHRIVREYLQYNMPNYYEFETHIFFDDAFIRTSQDDPDPNVNQYVLDLIDSVSEAASNVHEINVKIKPPIIYSTPYGGRLVWTLPGRTKMIAHLKDKAKIRPKKRWSQVMYMYYLLGYRIMDNDQNTAGMIKNMAKNTYILALDGDIDFQPEAVHLLVDYMKKNQGLGAACGRIHPVGSGAMAWYQIFEYAVGHWLQKATEHVIGCVLCSPGCFSLFRAGALMDDNVMAKYTTEASEARHYVQYDQGEDRWLCTLLLQRGYRVEYSAASDAYTHCPEGFNEFYNQRRRWMPSTTANIMDLLTDYKHIIKVNDNISIFYILYQVVLMIGTVIGPGTIFLMLVGAFVAAFKISQYYSMVMNTAPVLLFIIICATCKSDTQLFFAGLISAVYGLVMMTVFVGIMIQIEQDGWMAPSSLFLIATAAEFVISAIMHPQEFYCLKYGIIYYVTVPSMYMLLVIYSIFNMNNVSWGTREVTVVVKPKENKDDKGKPAPEAKPSPKPAQNGIMSFFGDKKDNTGSMEFSFGGLFKLMCCTYDGKGEEREILRNIHTSLQQVQQRLNNIERNGLNSEFMEPRKTARGTEHFIGMKAARASFRPSTINPNVPESESYADEFEDDEESNFTPSDDVDANSWFYQGALLYSEVQYLDRREKTFWEKFIQKYLYPLDETSKKHIVEKDLKDLRDKMVLTFFMLNALFVLVIFLLNLQQDIIHVNWPIAPKINFTFIEDVNEILIQETYLQLQPIGFVFLISFALLMGVQFIAMFLHRFGTFCQIMSNTDIDFNIFGGDDVENVTEETLLDKDPIKIFKKLIRLQGLNVEEHEADENDAPQEKDTPIGRRNTVYYAAMKREEKAKPAIDDLDQAFYKRMSLVRSGKLKEQIPRKTIAMIEGRRTTLFHRKSQMFNPLGNESGITFDHPRESAEITI</sequence>
<dbReference type="Pfam" id="PF03142">
    <property type="entry name" value="Chitin_synth_2"/>
    <property type="match status" value="1"/>
</dbReference>
<evidence type="ECO:0000256" key="5">
    <source>
        <dbReference type="ARBA" id="ARBA00022679"/>
    </source>
</evidence>
<evidence type="ECO:0000313" key="16">
    <source>
        <dbReference type="EMBL" id="CAH1104221.1"/>
    </source>
</evidence>
<keyword evidence="7 14" id="KW-1133">Transmembrane helix</keyword>
<comment type="subcellular location">
    <subcellularLocation>
        <location evidence="1">Cell membrane</location>
        <topology evidence="1">Multi-pass membrane protein</topology>
    </subcellularLocation>
</comment>
<dbReference type="InterPro" id="IPR029044">
    <property type="entry name" value="Nucleotide-diphossugar_trans"/>
</dbReference>
<evidence type="ECO:0000256" key="3">
    <source>
        <dbReference type="ARBA" id="ARBA00022475"/>
    </source>
</evidence>
<feature type="domain" description="Chitin synthase chs-1/2 N-terminal putative transporter" evidence="15">
    <location>
        <begin position="47"/>
        <end position="256"/>
    </location>
</feature>
<feature type="transmembrane region" description="Helical" evidence="14">
    <location>
        <begin position="1236"/>
        <end position="1255"/>
    </location>
</feature>
<feature type="transmembrane region" description="Helical" evidence="14">
    <location>
        <begin position="1293"/>
        <end position="1314"/>
    </location>
</feature>
<feature type="transmembrane region" description="Helical" evidence="14">
    <location>
        <begin position="930"/>
        <end position="954"/>
    </location>
</feature>
<evidence type="ECO:0000256" key="2">
    <source>
        <dbReference type="ARBA" id="ARBA00012543"/>
    </source>
</evidence>
<dbReference type="FunFam" id="3.90.550.10:FF:000139">
    <property type="entry name" value="Chitin synthase 8"/>
    <property type="match status" value="1"/>
</dbReference>
<keyword evidence="17" id="KW-1185">Reference proteome</keyword>
<dbReference type="InterPro" id="IPR055120">
    <property type="entry name" value="Chs-1/2_IV_N"/>
</dbReference>
<dbReference type="Gene3D" id="3.90.550.10">
    <property type="entry name" value="Spore Coat Polysaccharide Biosynthesis Protein SpsA, Chain A"/>
    <property type="match status" value="1"/>
</dbReference>
<keyword evidence="3" id="KW-1003">Cell membrane</keyword>
<dbReference type="EMBL" id="OV651828">
    <property type="protein sequence ID" value="CAH1104221.1"/>
    <property type="molecule type" value="Genomic_DNA"/>
</dbReference>
<evidence type="ECO:0000313" key="17">
    <source>
        <dbReference type="Proteomes" id="UP001153636"/>
    </source>
</evidence>
<evidence type="ECO:0000256" key="14">
    <source>
        <dbReference type="SAM" id="Phobius"/>
    </source>
</evidence>
<evidence type="ECO:0000256" key="7">
    <source>
        <dbReference type="ARBA" id="ARBA00022989"/>
    </source>
</evidence>
<keyword evidence="4" id="KW-0328">Glycosyltransferase</keyword>
<keyword evidence="10" id="KW-0325">Glycoprotein</keyword>
<dbReference type="GO" id="GO:0006031">
    <property type="term" value="P:chitin biosynthetic process"/>
    <property type="evidence" value="ECO:0007669"/>
    <property type="project" value="TreeGrafter"/>
</dbReference>
<evidence type="ECO:0000256" key="10">
    <source>
        <dbReference type="ARBA" id="ARBA00023180"/>
    </source>
</evidence>
<feature type="transmembrane region" description="Helical" evidence="14">
    <location>
        <begin position="50"/>
        <end position="69"/>
    </location>
</feature>
<evidence type="ECO:0000259" key="15">
    <source>
        <dbReference type="Pfam" id="PF23000"/>
    </source>
</evidence>
<dbReference type="SUPFAM" id="SSF53448">
    <property type="entry name" value="Nucleotide-diphospho-sugar transferases"/>
    <property type="match status" value="1"/>
</dbReference>
<dbReference type="GO" id="GO:0004100">
    <property type="term" value="F:chitin synthase activity"/>
    <property type="evidence" value="ECO:0007669"/>
    <property type="project" value="UniProtKB-EC"/>
</dbReference>
<protein>
    <recommendedName>
        <fullName evidence="2">chitin synthase</fullName>
        <ecNumber evidence="2">2.4.1.16</ecNumber>
    </recommendedName>
</protein>
<feature type="compositionally biased region" description="Basic and acidic residues" evidence="13">
    <location>
        <begin position="1031"/>
        <end position="1043"/>
    </location>
</feature>
<feature type="transmembrane region" description="Helical" evidence="14">
    <location>
        <begin position="149"/>
        <end position="170"/>
    </location>
</feature>
<dbReference type="Proteomes" id="UP001153636">
    <property type="component" value="Chromosome 16"/>
</dbReference>
<evidence type="ECO:0000256" key="9">
    <source>
        <dbReference type="ARBA" id="ARBA00023136"/>
    </source>
</evidence>
<feature type="transmembrane region" description="Helical" evidence="14">
    <location>
        <begin position="905"/>
        <end position="924"/>
    </location>
</feature>
<evidence type="ECO:0000256" key="4">
    <source>
        <dbReference type="ARBA" id="ARBA00022676"/>
    </source>
</evidence>